<dbReference type="OrthoDB" id="2233724at2"/>
<dbReference type="RefSeq" id="WP_096699246.1">
    <property type="nucleotide sequence ID" value="NZ_CP023483.1"/>
</dbReference>
<dbReference type="EMBL" id="CP023483">
    <property type="protein sequence ID" value="ATF25330.1"/>
    <property type="molecule type" value="Genomic_DNA"/>
</dbReference>
<protein>
    <submittedName>
        <fullName evidence="1">Uncharacterized protein</fullName>
    </submittedName>
</protein>
<gene>
    <name evidence="1" type="ORF">CNY62_02375</name>
</gene>
<dbReference type="Proteomes" id="UP000243591">
    <property type="component" value="Chromosome"/>
</dbReference>
<evidence type="ECO:0000313" key="1">
    <source>
        <dbReference type="EMBL" id="ATF25330.1"/>
    </source>
</evidence>
<organism evidence="1 2">
    <name type="scientific">Brochothrix thermosphacta</name>
    <name type="common">Microbacterium thermosphactum</name>
    <dbReference type="NCBI Taxonomy" id="2756"/>
    <lineage>
        <taxon>Bacteria</taxon>
        <taxon>Bacillati</taxon>
        <taxon>Bacillota</taxon>
        <taxon>Bacilli</taxon>
        <taxon>Bacillales</taxon>
        <taxon>Listeriaceae</taxon>
        <taxon>Brochothrix</taxon>
    </lineage>
</organism>
<evidence type="ECO:0000313" key="2">
    <source>
        <dbReference type="Proteomes" id="UP000243591"/>
    </source>
</evidence>
<reference evidence="1 2" key="1">
    <citation type="submission" date="2017-09" db="EMBL/GenBank/DDBJ databases">
        <title>Complete Genome Sequences of Two Strains of the Meat Spoilage Bacterium Brochothrix thermosphacta Isolated from Ground Chicken.</title>
        <authorList>
            <person name="Paoli G.C."/>
            <person name="Wijey C."/>
            <person name="Chen C.-Y."/>
            <person name="Nguyen L."/>
            <person name="Yan X."/>
            <person name="Irwin P.L."/>
        </authorList>
    </citation>
    <scope>NUCLEOTIDE SEQUENCE [LARGE SCALE GENOMIC DNA]</scope>
    <source>
        <strain evidence="1 2">BI</strain>
    </source>
</reference>
<dbReference type="AlphaFoldDB" id="A0A291BW38"/>
<sequence length="379" mass="44246">MSMLSFSRAINIEYKFIFEYYDRPLSFIGFVDNINYLFHFIDDENFFIAEMNIQEVEKLSENKNISDFLHFLIDENKVSIINFNYDLEETCYKDFDETFERYIPKNDSLIDYDILSERQIDADFRFESQLVFPIETEQLTVRILDNDNSNLYKFSVIENVMKYINDSFNFISKSDTNKELMMSPFTVGSFKVNFKLFNNPNLIEENIDFSSLIKIINELNTSDRALDLNLAENTLNSELLGSVDSLYEVLKREGIQLQFKDVNNLNLAELSGSPLIGHNLSVFKDKIKELNQEKLTSETIVVDGDIRSANVQRNSFSLVTVEKVITGRFDKNLRVELREKSTTFTKFPSSITATIKVEYKYNENDELISTTYTMMSFSQ</sequence>
<proteinExistence type="predicted"/>
<name>A0A291BW38_BROTH</name>
<keyword evidence="2" id="KW-1185">Reference proteome</keyword>
<accession>A0A291BW38</accession>
<dbReference type="KEGG" id="bths:CNY62_02375"/>